<keyword evidence="3" id="KW-1185">Reference proteome</keyword>
<accession>A0A7R8H3V7</accession>
<reference evidence="2" key="1">
    <citation type="submission" date="2021-02" db="EMBL/GenBank/DDBJ databases">
        <authorList>
            <person name="Bekaert M."/>
        </authorList>
    </citation>
    <scope>NUCLEOTIDE SEQUENCE</scope>
    <source>
        <strain evidence="2">IoA-00</strain>
    </source>
</reference>
<proteinExistence type="predicted"/>
<gene>
    <name evidence="2" type="ORF">LSAA_4614</name>
</gene>
<evidence type="ECO:0000313" key="2">
    <source>
        <dbReference type="EMBL" id="CAF2848336.1"/>
    </source>
</evidence>
<dbReference type="GO" id="GO:0006777">
    <property type="term" value="P:Mo-molybdopterin cofactor biosynthetic process"/>
    <property type="evidence" value="ECO:0007669"/>
    <property type="project" value="InterPro"/>
</dbReference>
<dbReference type="EMBL" id="HG994593">
    <property type="protein sequence ID" value="CAF2848336.1"/>
    <property type="molecule type" value="Genomic_DNA"/>
</dbReference>
<feature type="domain" description="Phospholipid/glycerol acyltransferase" evidence="1">
    <location>
        <begin position="332"/>
        <end position="401"/>
    </location>
</feature>
<dbReference type="OrthoDB" id="7312725at2759"/>
<sequence>MDDIQIISEPLEYNSKSANAECGATSVFLGTTRRDKIGDEGVHVTKLFYEAYDSMAIKEIKKICNVIRSKWEKVGPIQIMHRIGDVQVGEVSVIISVSAERRSAAIHARLGRPTAMYLHPAKGGTPVNDKDSQKIQITASNNEIQRRIDSFAERKRLEVDRNNILEFCNRHYSDENEYSCARTDSVLVKRQGSTSHYRKSKVVNSLKCLVERKKDFKYWRVTYYPENLLRLLWTLAVRQGSSCSKAKNWVPSEDNRLCGRHFITGKASQVKSHPDYVPMTNDELIQFFERREHKVICKSLISSLGKQNVPYSMSQGKEELSWNRMSWAIILKIEVRGTEVLQSTSEKSFVILCNHQSVLDMLVMGEVWSIVDKIRVAVKSEFKKIGPLAWAMSLCGGGFCRSDKTFLPEPRIFTF</sequence>
<dbReference type="PANTHER" id="PTHR23404">
    <property type="entry name" value="MOLYBDOPTERIN SYNTHASE RELATED"/>
    <property type="match status" value="1"/>
</dbReference>
<dbReference type="GO" id="GO:0030366">
    <property type="term" value="F:molybdopterin synthase activity"/>
    <property type="evidence" value="ECO:0007669"/>
    <property type="project" value="UniProtKB-EC"/>
</dbReference>
<dbReference type="InterPro" id="IPR036563">
    <property type="entry name" value="MoaE_sf"/>
</dbReference>
<dbReference type="Proteomes" id="UP000675881">
    <property type="component" value="Chromosome 14"/>
</dbReference>
<dbReference type="EC" id="2.8.1.12" evidence="2"/>
<dbReference type="Pfam" id="PF02391">
    <property type="entry name" value="MoaE"/>
    <property type="match status" value="1"/>
</dbReference>
<evidence type="ECO:0000313" key="3">
    <source>
        <dbReference type="Proteomes" id="UP000675881"/>
    </source>
</evidence>
<protein>
    <submittedName>
        <fullName evidence="2">MOCS2B</fullName>
        <ecNumber evidence="2">2.8.1.12</ecNumber>
    </submittedName>
</protein>
<dbReference type="SUPFAM" id="SSF54690">
    <property type="entry name" value="Molybdopterin synthase subunit MoaE"/>
    <property type="match status" value="1"/>
</dbReference>
<evidence type="ECO:0000259" key="1">
    <source>
        <dbReference type="Pfam" id="PF01553"/>
    </source>
</evidence>
<dbReference type="Pfam" id="PF01553">
    <property type="entry name" value="Acyltransferase"/>
    <property type="match status" value="1"/>
</dbReference>
<dbReference type="InterPro" id="IPR003448">
    <property type="entry name" value="Mopterin_biosynth_MoaE"/>
</dbReference>
<name>A0A7R8H3V7_LEPSM</name>
<dbReference type="CDD" id="cd00756">
    <property type="entry name" value="MoaE"/>
    <property type="match status" value="1"/>
</dbReference>
<dbReference type="AlphaFoldDB" id="A0A7R8H3V7"/>
<dbReference type="GO" id="GO:0016746">
    <property type="term" value="F:acyltransferase activity"/>
    <property type="evidence" value="ECO:0007669"/>
    <property type="project" value="InterPro"/>
</dbReference>
<dbReference type="SUPFAM" id="SSF69593">
    <property type="entry name" value="Glycerol-3-phosphate (1)-acyltransferase"/>
    <property type="match status" value="1"/>
</dbReference>
<dbReference type="Gene3D" id="3.90.1170.40">
    <property type="entry name" value="Molybdopterin biosynthesis MoaE subunit"/>
    <property type="match status" value="1"/>
</dbReference>
<dbReference type="InterPro" id="IPR002123">
    <property type="entry name" value="Plipid/glycerol_acylTrfase"/>
</dbReference>
<organism evidence="2 3">
    <name type="scientific">Lepeophtheirus salmonis</name>
    <name type="common">Salmon louse</name>
    <name type="synonym">Caligus salmonis</name>
    <dbReference type="NCBI Taxonomy" id="72036"/>
    <lineage>
        <taxon>Eukaryota</taxon>
        <taxon>Metazoa</taxon>
        <taxon>Ecdysozoa</taxon>
        <taxon>Arthropoda</taxon>
        <taxon>Crustacea</taxon>
        <taxon>Multicrustacea</taxon>
        <taxon>Hexanauplia</taxon>
        <taxon>Copepoda</taxon>
        <taxon>Siphonostomatoida</taxon>
        <taxon>Caligidae</taxon>
        <taxon>Lepeophtheirus</taxon>
    </lineage>
</organism>
<keyword evidence="2" id="KW-0808">Transferase</keyword>